<evidence type="ECO:0000313" key="2">
    <source>
        <dbReference type="EMBL" id="MDQ0543632.1"/>
    </source>
</evidence>
<organism evidence="2 3">
    <name type="scientific">Methylobacterium brachiatum</name>
    <dbReference type="NCBI Taxonomy" id="269660"/>
    <lineage>
        <taxon>Bacteria</taxon>
        <taxon>Pseudomonadati</taxon>
        <taxon>Pseudomonadota</taxon>
        <taxon>Alphaproteobacteria</taxon>
        <taxon>Hyphomicrobiales</taxon>
        <taxon>Methylobacteriaceae</taxon>
        <taxon>Methylobacterium</taxon>
    </lineage>
</organism>
<comment type="caution">
    <text evidence="2">The sequence shown here is derived from an EMBL/GenBank/DDBJ whole genome shotgun (WGS) entry which is preliminary data.</text>
</comment>
<accession>A0AAJ1TUI0</accession>
<dbReference type="Proteomes" id="UP001223420">
    <property type="component" value="Unassembled WGS sequence"/>
</dbReference>
<sequence length="218" mass="24320">MDLLFDGVGRGFERDQEAVAELVQLLAEGWIASCKGLIEGRVHGRAQPPPRVQEGLQLDAPSPQGGIGHPFQIGERTVDRRVERLAAIAGGLSMDPVVLRLLEKRGHVPAALDPELRQAREEIAIDRHIGGDLICQIRARLASEQLRGRQADRYGTDERNNRDNDKAKRKPRHDQTPELSDPDAYLSVARKATNFLLEVAKTIYNTKVFCFVCLYYCG</sequence>
<gene>
    <name evidence="2" type="ORF">QO001_002561</name>
</gene>
<proteinExistence type="predicted"/>
<evidence type="ECO:0000256" key="1">
    <source>
        <dbReference type="SAM" id="MobiDB-lite"/>
    </source>
</evidence>
<dbReference type="AlphaFoldDB" id="A0AAJ1TUI0"/>
<dbReference type="EMBL" id="JAUSWL010000004">
    <property type="protein sequence ID" value="MDQ0543632.1"/>
    <property type="molecule type" value="Genomic_DNA"/>
</dbReference>
<evidence type="ECO:0000313" key="3">
    <source>
        <dbReference type="Proteomes" id="UP001223420"/>
    </source>
</evidence>
<reference evidence="2" key="1">
    <citation type="submission" date="2023-07" db="EMBL/GenBank/DDBJ databases">
        <title>Genomic Encyclopedia of Type Strains, Phase IV (KMG-IV): sequencing the most valuable type-strain genomes for metagenomic binning, comparative biology and taxonomic classification.</title>
        <authorList>
            <person name="Goeker M."/>
        </authorList>
    </citation>
    <scope>NUCLEOTIDE SEQUENCE</scope>
    <source>
        <strain evidence="2">DSM 19569</strain>
    </source>
</reference>
<protein>
    <submittedName>
        <fullName evidence="2">Uncharacterized protein</fullName>
    </submittedName>
</protein>
<name>A0AAJ1TUI0_9HYPH</name>
<feature type="compositionally biased region" description="Basic and acidic residues" evidence="1">
    <location>
        <begin position="148"/>
        <end position="166"/>
    </location>
</feature>
<feature type="region of interest" description="Disordered" evidence="1">
    <location>
        <begin position="148"/>
        <end position="182"/>
    </location>
</feature>